<dbReference type="InterPro" id="IPR002376">
    <property type="entry name" value="Formyl_transf_N"/>
</dbReference>
<accession>D1B5G6</accession>
<dbReference type="STRING" id="525903.Taci_1025"/>
<dbReference type="HAMAP" id="MF_00182">
    <property type="entry name" value="Formyl_trans"/>
    <property type="match status" value="1"/>
</dbReference>
<sequence length="305" mass="33178">MKWAVLSSGPFGALWLEGLLAVGRRPLWIMTKPPRPAGRGYRERVTPVEEVALSFGLTPVRTNSPVDDVAALAPQGLDVLFVVDCSFFIREPLLSFPTMGCINLHPSLLPQLRGAAPIQRALWMGLDVTGVTMFRLVEEMDAGPILMRVPHPVDPDDHFGSLLPKLARLASRMTGDFLDAPDSFSPVPQEGSPSYAPRISNQETRVDWGDGASRVRDMIRALSPSPCAWSTLGGRRIRILKASVDQYPPISSPPGAHYVRDSLPCVVCGDGSGLVLLEVQPEGKRPMESASWLKGLRLSPGAAWE</sequence>
<dbReference type="Pfam" id="PF00551">
    <property type="entry name" value="Formyl_trans_N"/>
    <property type="match status" value="1"/>
</dbReference>
<dbReference type="PANTHER" id="PTHR11138">
    <property type="entry name" value="METHIONYL-TRNA FORMYLTRANSFERASE"/>
    <property type="match status" value="1"/>
</dbReference>
<dbReference type="GO" id="GO:0005829">
    <property type="term" value="C:cytosol"/>
    <property type="evidence" value="ECO:0007669"/>
    <property type="project" value="TreeGrafter"/>
</dbReference>
<dbReference type="GO" id="GO:0004479">
    <property type="term" value="F:methionyl-tRNA formyltransferase activity"/>
    <property type="evidence" value="ECO:0007669"/>
    <property type="project" value="UniProtKB-UniRule"/>
</dbReference>
<keyword evidence="4 5" id="KW-0648">Protein biosynthesis</keyword>
<reference evidence="9 10" key="1">
    <citation type="journal article" date="2009" name="Stand. Genomic Sci.">
        <title>Complete genome sequence of Thermanaerovibrio acidaminovorans type strain (Su883).</title>
        <authorList>
            <person name="Chovatia M."/>
            <person name="Sikorski J."/>
            <person name="Schroder M."/>
            <person name="Lapidus A."/>
            <person name="Nolan M."/>
            <person name="Tice H."/>
            <person name="Glavina Del Rio T."/>
            <person name="Copeland A."/>
            <person name="Cheng J.F."/>
            <person name="Lucas S."/>
            <person name="Chen F."/>
            <person name="Bruce D."/>
            <person name="Goodwin L."/>
            <person name="Pitluck S."/>
            <person name="Ivanova N."/>
            <person name="Mavromatis K."/>
            <person name="Ovchinnikova G."/>
            <person name="Pati A."/>
            <person name="Chen A."/>
            <person name="Palaniappan K."/>
            <person name="Land M."/>
            <person name="Hauser L."/>
            <person name="Chang Y.J."/>
            <person name="Jeffries C.D."/>
            <person name="Chain P."/>
            <person name="Saunders E."/>
            <person name="Detter J.C."/>
            <person name="Brettin T."/>
            <person name="Rohde M."/>
            <person name="Goker M."/>
            <person name="Spring S."/>
            <person name="Bristow J."/>
            <person name="Markowitz V."/>
            <person name="Hugenholtz P."/>
            <person name="Kyrpides N.C."/>
            <person name="Klenk H.P."/>
            <person name="Eisen J.A."/>
        </authorList>
    </citation>
    <scope>NUCLEOTIDE SEQUENCE [LARGE SCALE GENOMIC DNA]</scope>
    <source>
        <strain evidence="10">ATCC 49978 / DSM 6589 / Su883</strain>
    </source>
</reference>
<dbReference type="InterPro" id="IPR005793">
    <property type="entry name" value="Formyl_trans_C"/>
</dbReference>
<dbReference type="Gene3D" id="3.40.50.12230">
    <property type="match status" value="1"/>
</dbReference>
<dbReference type="CDD" id="cd08646">
    <property type="entry name" value="FMT_core_Met-tRNA-FMT_N"/>
    <property type="match status" value="1"/>
</dbReference>
<dbReference type="AlphaFoldDB" id="D1B5G6"/>
<dbReference type="SUPFAM" id="SSF53328">
    <property type="entry name" value="Formyltransferase"/>
    <property type="match status" value="1"/>
</dbReference>
<comment type="catalytic activity">
    <reaction evidence="5">
        <text>L-methionyl-tRNA(fMet) + (6R)-10-formyltetrahydrofolate = N-formyl-L-methionyl-tRNA(fMet) + (6S)-5,6,7,8-tetrahydrofolate + H(+)</text>
        <dbReference type="Rhea" id="RHEA:24380"/>
        <dbReference type="Rhea" id="RHEA-COMP:9952"/>
        <dbReference type="Rhea" id="RHEA-COMP:9953"/>
        <dbReference type="ChEBI" id="CHEBI:15378"/>
        <dbReference type="ChEBI" id="CHEBI:57453"/>
        <dbReference type="ChEBI" id="CHEBI:78530"/>
        <dbReference type="ChEBI" id="CHEBI:78844"/>
        <dbReference type="ChEBI" id="CHEBI:195366"/>
        <dbReference type="EC" id="2.1.2.9"/>
    </reaction>
</comment>
<dbReference type="Pfam" id="PF02911">
    <property type="entry name" value="Formyl_trans_C"/>
    <property type="match status" value="1"/>
</dbReference>
<dbReference type="InterPro" id="IPR036477">
    <property type="entry name" value="Formyl_transf_N_sf"/>
</dbReference>
<dbReference type="InterPro" id="IPR044135">
    <property type="entry name" value="Met-tRNA-FMT_C"/>
</dbReference>
<comment type="similarity">
    <text evidence="1 5">Belongs to the Fmt family.</text>
</comment>
<dbReference type="InterPro" id="IPR011034">
    <property type="entry name" value="Formyl_transferase-like_C_sf"/>
</dbReference>
<dbReference type="HOGENOM" id="CLU_033347_1_1_0"/>
<dbReference type="CDD" id="cd08704">
    <property type="entry name" value="Met_tRNA_FMT_C"/>
    <property type="match status" value="1"/>
</dbReference>
<dbReference type="PATRIC" id="fig|525903.6.peg.1023"/>
<name>D1B5G6_THEAS</name>
<dbReference type="InterPro" id="IPR005794">
    <property type="entry name" value="Fmt"/>
</dbReference>
<feature type="binding site" evidence="5">
    <location>
        <begin position="107"/>
        <end position="110"/>
    </location>
    <ligand>
        <name>(6S)-5,6,7,8-tetrahydrofolate</name>
        <dbReference type="ChEBI" id="CHEBI:57453"/>
    </ligand>
</feature>
<evidence type="ECO:0000256" key="1">
    <source>
        <dbReference type="ARBA" id="ARBA00010699"/>
    </source>
</evidence>
<feature type="domain" description="Formyl transferase C-terminal" evidence="8">
    <location>
        <begin position="198"/>
        <end position="296"/>
    </location>
</feature>
<dbReference type="SUPFAM" id="SSF50486">
    <property type="entry name" value="FMT C-terminal domain-like"/>
    <property type="match status" value="1"/>
</dbReference>
<dbReference type="PANTHER" id="PTHR11138:SF5">
    <property type="entry name" value="METHIONYL-TRNA FORMYLTRANSFERASE, MITOCHONDRIAL"/>
    <property type="match status" value="1"/>
</dbReference>
<feature type="region of interest" description="Disordered" evidence="6">
    <location>
        <begin position="183"/>
        <end position="203"/>
    </location>
</feature>
<evidence type="ECO:0000256" key="5">
    <source>
        <dbReference type="HAMAP-Rule" id="MF_00182"/>
    </source>
</evidence>
<evidence type="ECO:0000256" key="2">
    <source>
        <dbReference type="ARBA" id="ARBA00012261"/>
    </source>
</evidence>
<evidence type="ECO:0000256" key="3">
    <source>
        <dbReference type="ARBA" id="ARBA00022679"/>
    </source>
</evidence>
<comment type="function">
    <text evidence="5">Attaches a formyl group to the free amino group of methionyl-tRNA(fMet). The formyl group appears to play a dual role in the initiator identity of N-formylmethionyl-tRNA by promoting its recognition by IF2 and preventing the misappropriation of this tRNA by the elongation apparatus.</text>
</comment>
<evidence type="ECO:0000313" key="9">
    <source>
        <dbReference type="EMBL" id="ACZ19257.1"/>
    </source>
</evidence>
<evidence type="ECO:0000313" key="10">
    <source>
        <dbReference type="Proteomes" id="UP000002030"/>
    </source>
</evidence>
<dbReference type="EMBL" id="CP001818">
    <property type="protein sequence ID" value="ACZ19257.1"/>
    <property type="molecule type" value="Genomic_DNA"/>
</dbReference>
<evidence type="ECO:0000259" key="7">
    <source>
        <dbReference type="Pfam" id="PF00551"/>
    </source>
</evidence>
<keyword evidence="3 5" id="KW-0808">Transferase</keyword>
<dbReference type="RefSeq" id="WP_012869772.1">
    <property type="nucleotide sequence ID" value="NC_013522.1"/>
</dbReference>
<keyword evidence="10" id="KW-1185">Reference proteome</keyword>
<dbReference type="EnsemblBacteria" id="ACZ19257">
    <property type="protein sequence ID" value="ACZ19257"/>
    <property type="gene ID" value="Taci_1025"/>
</dbReference>
<dbReference type="InterPro" id="IPR041711">
    <property type="entry name" value="Met-tRNA-FMT_N"/>
</dbReference>
<dbReference type="eggNOG" id="COG0223">
    <property type="taxonomic scope" value="Bacteria"/>
</dbReference>
<protein>
    <recommendedName>
        <fullName evidence="2 5">Methionyl-tRNA formyltransferase</fullName>
        <ecNumber evidence="2 5">2.1.2.9</ecNumber>
    </recommendedName>
</protein>
<proteinExistence type="inferred from homology"/>
<evidence type="ECO:0000256" key="4">
    <source>
        <dbReference type="ARBA" id="ARBA00022917"/>
    </source>
</evidence>
<evidence type="ECO:0000259" key="8">
    <source>
        <dbReference type="Pfam" id="PF02911"/>
    </source>
</evidence>
<dbReference type="OrthoDB" id="9802815at2"/>
<dbReference type="Proteomes" id="UP000002030">
    <property type="component" value="Chromosome"/>
</dbReference>
<gene>
    <name evidence="5" type="primary">fmt</name>
    <name evidence="9" type="ordered locus">Taci_1025</name>
</gene>
<dbReference type="EC" id="2.1.2.9" evidence="2 5"/>
<feature type="domain" description="Formyl transferase N-terminal" evidence="7">
    <location>
        <begin position="28"/>
        <end position="170"/>
    </location>
</feature>
<dbReference type="KEGG" id="tai:Taci_1025"/>
<evidence type="ECO:0000256" key="6">
    <source>
        <dbReference type="SAM" id="MobiDB-lite"/>
    </source>
</evidence>
<organism evidence="9 10">
    <name type="scientific">Thermanaerovibrio acidaminovorans (strain ATCC 49978 / DSM 6589 / Su883)</name>
    <name type="common">Selenomonas acidaminovorans</name>
    <dbReference type="NCBI Taxonomy" id="525903"/>
    <lineage>
        <taxon>Bacteria</taxon>
        <taxon>Thermotogati</taxon>
        <taxon>Synergistota</taxon>
        <taxon>Synergistia</taxon>
        <taxon>Synergistales</taxon>
        <taxon>Synergistaceae</taxon>
        <taxon>Thermanaerovibrio</taxon>
    </lineage>
</organism>